<organism evidence="1 2">
    <name type="scientific">Oceanococcus atlanticus</name>
    <dbReference type="NCBI Taxonomy" id="1317117"/>
    <lineage>
        <taxon>Bacteria</taxon>
        <taxon>Pseudomonadati</taxon>
        <taxon>Pseudomonadota</taxon>
        <taxon>Gammaproteobacteria</taxon>
        <taxon>Chromatiales</taxon>
        <taxon>Oceanococcaceae</taxon>
        <taxon>Oceanococcus</taxon>
    </lineage>
</organism>
<dbReference type="STRING" id="1317117.ATO7_05760"/>
<dbReference type="Pfam" id="PF11304">
    <property type="entry name" value="DUF3106"/>
    <property type="match status" value="1"/>
</dbReference>
<dbReference type="AlphaFoldDB" id="A0A1Y1SJA2"/>
<reference evidence="1 2" key="1">
    <citation type="submission" date="2013-04" db="EMBL/GenBank/DDBJ databases">
        <title>Oceanococcus atlanticus 22II-S10r2 Genome Sequencing.</title>
        <authorList>
            <person name="Lai Q."/>
            <person name="Li G."/>
            <person name="Shao Z."/>
        </authorList>
    </citation>
    <scope>NUCLEOTIDE SEQUENCE [LARGE SCALE GENOMIC DNA]</scope>
    <source>
        <strain evidence="1 2">22II-S10r2</strain>
    </source>
</reference>
<evidence type="ECO:0000313" key="1">
    <source>
        <dbReference type="EMBL" id="ORE89361.1"/>
    </source>
</evidence>
<keyword evidence="2" id="KW-1185">Reference proteome</keyword>
<name>A0A1Y1SJA2_9GAMM</name>
<gene>
    <name evidence="1" type="ORF">ATO7_05760</name>
</gene>
<dbReference type="InterPro" id="IPR021455">
    <property type="entry name" value="DUF3106"/>
</dbReference>
<evidence type="ECO:0000313" key="2">
    <source>
        <dbReference type="Proteomes" id="UP000192342"/>
    </source>
</evidence>
<accession>A0A1Y1SJA2</accession>
<evidence type="ECO:0008006" key="3">
    <source>
        <dbReference type="Google" id="ProtNLM"/>
    </source>
</evidence>
<comment type="caution">
    <text evidence="1">The sequence shown here is derived from an EMBL/GenBank/DDBJ whole genome shotgun (WGS) entry which is preliminary data.</text>
</comment>
<sequence length="100" mass="12150">MVTTLLFSGVLSAQPQWQELSPAQRQELQRYAERWDQMPADKRERILRNHARWQNMSPEEKQRARAKWDKFRALPEAQREALRDCYRRKRKGEEVECPRP</sequence>
<proteinExistence type="predicted"/>
<dbReference type="Proteomes" id="UP000192342">
    <property type="component" value="Unassembled WGS sequence"/>
</dbReference>
<protein>
    <recommendedName>
        <fullName evidence="3">DUF3106 domain-containing protein</fullName>
    </recommendedName>
</protein>
<dbReference type="EMBL" id="AQQV01000001">
    <property type="protein sequence ID" value="ORE89361.1"/>
    <property type="molecule type" value="Genomic_DNA"/>
</dbReference>